<dbReference type="GO" id="GO:0004519">
    <property type="term" value="F:endonuclease activity"/>
    <property type="evidence" value="ECO:0007669"/>
    <property type="project" value="UniProtKB-KW"/>
</dbReference>
<accession>A0ABV7APX8</accession>
<proteinExistence type="inferred from homology"/>
<keyword evidence="2" id="KW-0540">Nuclease</keyword>
<evidence type="ECO:0000313" key="5">
    <source>
        <dbReference type="EMBL" id="MFC2970782.1"/>
    </source>
</evidence>
<gene>
    <name evidence="5" type="ORF">ACFOJE_00955</name>
</gene>
<evidence type="ECO:0000256" key="2">
    <source>
        <dbReference type="ARBA" id="ARBA00022722"/>
    </source>
</evidence>
<keyword evidence="6" id="KW-1185">Reference proteome</keyword>
<sequence>MFRHALLLLPLLPFSLAHADAPHTFKEAKKAAWKIYAERPVDFYCGCKYQGNRIDLASCGYVPRKNANRAGRVEWEHIVPAWVIGHQRQCWQQGGRKNCTANDPQFSQAEADLHNLVPVVGEVNGDRNNFGFGMLAEKPTQYGSCPFVVDFKQRTAMPAEYSRGAIARTYLYMSERYDLRLSKQEQRLFDAWSRQYPVTEWERWRNQNIACVQGNANPHVGPVDLSSCGKKRSLASHQHASGREMAN</sequence>
<evidence type="ECO:0000313" key="6">
    <source>
        <dbReference type="Proteomes" id="UP001595457"/>
    </source>
</evidence>
<dbReference type="PANTHER" id="PTHR33607:SF2">
    <property type="entry name" value="ENDONUCLEASE-1"/>
    <property type="match status" value="1"/>
</dbReference>
<evidence type="ECO:0000256" key="4">
    <source>
        <dbReference type="SAM" id="SignalP"/>
    </source>
</evidence>
<organism evidence="5 6">
    <name type="scientific">Azotobacter bryophylli</name>
    <dbReference type="NCBI Taxonomy" id="1986537"/>
    <lineage>
        <taxon>Bacteria</taxon>
        <taxon>Pseudomonadati</taxon>
        <taxon>Pseudomonadota</taxon>
        <taxon>Gammaproteobacteria</taxon>
        <taxon>Pseudomonadales</taxon>
        <taxon>Pseudomonadaceae</taxon>
        <taxon>Azotobacter</taxon>
    </lineage>
</organism>
<dbReference type="PANTHER" id="PTHR33607">
    <property type="entry name" value="ENDONUCLEASE-1"/>
    <property type="match status" value="1"/>
</dbReference>
<dbReference type="InterPro" id="IPR044925">
    <property type="entry name" value="His-Me_finger_sf"/>
</dbReference>
<comment type="caution">
    <text evidence="5">The sequence shown here is derived from an EMBL/GenBank/DDBJ whole genome shotgun (WGS) entry which is preliminary data.</text>
</comment>
<feature type="chain" id="PRO_5045494935" evidence="4">
    <location>
        <begin position="20"/>
        <end position="247"/>
    </location>
</feature>
<dbReference type="InterPro" id="IPR007346">
    <property type="entry name" value="Endonuclease-I"/>
</dbReference>
<dbReference type="RefSeq" id="WP_377812350.1">
    <property type="nucleotide sequence ID" value="NZ_JBHRSJ010000001.1"/>
</dbReference>
<evidence type="ECO:0000256" key="1">
    <source>
        <dbReference type="ARBA" id="ARBA00006429"/>
    </source>
</evidence>
<keyword evidence="3" id="KW-0378">Hydrolase</keyword>
<dbReference type="Pfam" id="PF04231">
    <property type="entry name" value="Endonuclease_1"/>
    <property type="match status" value="1"/>
</dbReference>
<reference evidence="6" key="1">
    <citation type="journal article" date="2019" name="Int. J. Syst. Evol. Microbiol.">
        <title>The Global Catalogue of Microorganisms (GCM) 10K type strain sequencing project: providing services to taxonomists for standard genome sequencing and annotation.</title>
        <authorList>
            <consortium name="The Broad Institute Genomics Platform"/>
            <consortium name="The Broad Institute Genome Sequencing Center for Infectious Disease"/>
            <person name="Wu L."/>
            <person name="Ma J."/>
        </authorList>
    </citation>
    <scope>NUCLEOTIDE SEQUENCE [LARGE SCALE GENOMIC DNA]</scope>
    <source>
        <strain evidence="6">KCTC 62195</strain>
    </source>
</reference>
<name>A0ABV7APX8_9GAMM</name>
<protein>
    <submittedName>
        <fullName evidence="5">Endonuclease</fullName>
    </submittedName>
</protein>
<dbReference type="Proteomes" id="UP001595457">
    <property type="component" value="Unassembled WGS sequence"/>
</dbReference>
<keyword evidence="4" id="KW-0732">Signal</keyword>
<feature type="signal peptide" evidence="4">
    <location>
        <begin position="1"/>
        <end position="19"/>
    </location>
</feature>
<dbReference type="EMBL" id="JBHRSJ010000001">
    <property type="protein sequence ID" value="MFC2970782.1"/>
    <property type="molecule type" value="Genomic_DNA"/>
</dbReference>
<evidence type="ECO:0000256" key="3">
    <source>
        <dbReference type="ARBA" id="ARBA00022801"/>
    </source>
</evidence>
<dbReference type="SUPFAM" id="SSF54060">
    <property type="entry name" value="His-Me finger endonucleases"/>
    <property type="match status" value="1"/>
</dbReference>
<comment type="similarity">
    <text evidence="1">Belongs to the EndA/NucM nuclease family.</text>
</comment>
<keyword evidence="5" id="KW-0255">Endonuclease</keyword>